<dbReference type="GO" id="GO:0016747">
    <property type="term" value="F:acyltransferase activity, transferring groups other than amino-acyl groups"/>
    <property type="evidence" value="ECO:0007669"/>
    <property type="project" value="InterPro"/>
</dbReference>
<name>A0A1I5H6Z0_9BACT</name>
<proteinExistence type="predicted"/>
<dbReference type="InterPro" id="IPR050680">
    <property type="entry name" value="YpeA/RimI_acetyltransf"/>
</dbReference>
<dbReference type="EMBL" id="FOVW01000006">
    <property type="protein sequence ID" value="SFO44078.1"/>
    <property type="molecule type" value="Genomic_DNA"/>
</dbReference>
<evidence type="ECO:0000259" key="3">
    <source>
        <dbReference type="PROSITE" id="PS51186"/>
    </source>
</evidence>
<evidence type="ECO:0000313" key="5">
    <source>
        <dbReference type="Proteomes" id="UP000199564"/>
    </source>
</evidence>
<reference evidence="5" key="1">
    <citation type="submission" date="2016-10" db="EMBL/GenBank/DDBJ databases">
        <authorList>
            <person name="Varghese N."/>
            <person name="Submissions S."/>
        </authorList>
    </citation>
    <scope>NUCLEOTIDE SEQUENCE [LARGE SCALE GENOMIC DNA]</scope>
    <source>
        <strain evidence="5">DSM 15282</strain>
    </source>
</reference>
<accession>A0A1I5H6Z0</accession>
<keyword evidence="2" id="KW-0012">Acyltransferase</keyword>
<dbReference type="SUPFAM" id="SSF55729">
    <property type="entry name" value="Acyl-CoA N-acyltransferases (Nat)"/>
    <property type="match status" value="1"/>
</dbReference>
<dbReference type="CDD" id="cd04301">
    <property type="entry name" value="NAT_SF"/>
    <property type="match status" value="1"/>
</dbReference>
<feature type="domain" description="N-acetyltransferase" evidence="3">
    <location>
        <begin position="9"/>
        <end position="180"/>
    </location>
</feature>
<organism evidence="4 5">
    <name type="scientific">Algoriphagus ornithinivorans</name>
    <dbReference type="NCBI Taxonomy" id="226506"/>
    <lineage>
        <taxon>Bacteria</taxon>
        <taxon>Pseudomonadati</taxon>
        <taxon>Bacteroidota</taxon>
        <taxon>Cytophagia</taxon>
        <taxon>Cytophagales</taxon>
        <taxon>Cyclobacteriaceae</taxon>
        <taxon>Algoriphagus</taxon>
    </lineage>
</organism>
<dbReference type="InterPro" id="IPR016181">
    <property type="entry name" value="Acyl_CoA_acyltransferase"/>
</dbReference>
<gene>
    <name evidence="4" type="ORF">SAMN04488519_106327</name>
</gene>
<dbReference type="Gene3D" id="3.40.630.30">
    <property type="match status" value="1"/>
</dbReference>
<protein>
    <submittedName>
        <fullName evidence="4">Acetyltransferase (GNAT) family protein</fullName>
    </submittedName>
</protein>
<dbReference type="PROSITE" id="PS51186">
    <property type="entry name" value="GNAT"/>
    <property type="match status" value="1"/>
</dbReference>
<evidence type="ECO:0000256" key="1">
    <source>
        <dbReference type="ARBA" id="ARBA00022679"/>
    </source>
</evidence>
<keyword evidence="1 4" id="KW-0808">Transferase</keyword>
<dbReference type="STRING" id="226506.SAMN04488519_106327"/>
<dbReference type="InterPro" id="IPR000182">
    <property type="entry name" value="GNAT_dom"/>
</dbReference>
<evidence type="ECO:0000256" key="2">
    <source>
        <dbReference type="ARBA" id="ARBA00023315"/>
    </source>
</evidence>
<dbReference type="Pfam" id="PF00583">
    <property type="entry name" value="Acetyltransf_1"/>
    <property type="match status" value="1"/>
</dbReference>
<dbReference type="Proteomes" id="UP000199564">
    <property type="component" value="Unassembled WGS sequence"/>
</dbReference>
<sequence>MNLHLSEKIQLSPIVEKDTDLLFELMENIYKEAYQDFWQDRGDWYLNLIYNKENIKKEIARERAHYFFVSWENEIVGILKYDFPFSPREIHIPNAMKLHRLYLSSRTHGRGVAKALMIHIEQVAKNNQLDSIWLEAMVSKAQAKRFYEKCGYQKIFEYSLDFEKLKDEFRQIQIMKKDLNI</sequence>
<keyword evidence="5" id="KW-1185">Reference proteome</keyword>
<dbReference type="AlphaFoldDB" id="A0A1I5H6Z0"/>
<dbReference type="RefSeq" id="WP_091654300.1">
    <property type="nucleotide sequence ID" value="NZ_FOVW01000006.1"/>
</dbReference>
<dbReference type="PANTHER" id="PTHR43420">
    <property type="entry name" value="ACETYLTRANSFERASE"/>
    <property type="match status" value="1"/>
</dbReference>
<dbReference type="PANTHER" id="PTHR43420:SF47">
    <property type="entry name" value="N-ACETYLTRANSFERASE DOMAIN-CONTAINING PROTEIN"/>
    <property type="match status" value="1"/>
</dbReference>
<evidence type="ECO:0000313" key="4">
    <source>
        <dbReference type="EMBL" id="SFO44078.1"/>
    </source>
</evidence>